<keyword evidence="3 4" id="KW-0067">ATP-binding</keyword>
<dbReference type="PANTHER" id="PTHR44329">
    <property type="entry name" value="SERINE/THREONINE-PROTEIN KINASE TNNI3K-RELATED"/>
    <property type="match status" value="1"/>
</dbReference>
<feature type="compositionally biased region" description="Polar residues" evidence="5">
    <location>
        <begin position="354"/>
        <end position="370"/>
    </location>
</feature>
<dbReference type="GO" id="GO:1902533">
    <property type="term" value="P:positive regulation of intracellular signal transduction"/>
    <property type="evidence" value="ECO:0007669"/>
    <property type="project" value="UniProtKB-ARBA"/>
</dbReference>
<dbReference type="Gene3D" id="1.10.510.10">
    <property type="entry name" value="Transferase(Phosphotransferase) domain 1"/>
    <property type="match status" value="1"/>
</dbReference>
<proteinExistence type="predicted"/>
<evidence type="ECO:0000259" key="7">
    <source>
        <dbReference type="PROSITE" id="PS50017"/>
    </source>
</evidence>
<dbReference type="AlphaFoldDB" id="A0A210QJ40"/>
<keyword evidence="2 4" id="KW-0547">Nucleotide-binding</keyword>
<dbReference type="SUPFAM" id="SSF47986">
    <property type="entry name" value="DEATH domain"/>
    <property type="match status" value="1"/>
</dbReference>
<dbReference type="InterPro" id="IPR008271">
    <property type="entry name" value="Ser/Thr_kinase_AS"/>
</dbReference>
<dbReference type="Pfam" id="PF07714">
    <property type="entry name" value="PK_Tyr_Ser-Thr"/>
    <property type="match status" value="1"/>
</dbReference>
<evidence type="ECO:0000256" key="1">
    <source>
        <dbReference type="ARBA" id="ARBA00022527"/>
    </source>
</evidence>
<feature type="compositionally biased region" description="Basic and acidic residues" evidence="5">
    <location>
        <begin position="971"/>
        <end position="980"/>
    </location>
</feature>
<dbReference type="PROSITE" id="PS00108">
    <property type="entry name" value="PROTEIN_KINASE_ST"/>
    <property type="match status" value="1"/>
</dbReference>
<dbReference type="GO" id="GO:0004706">
    <property type="term" value="F:JUN kinase kinase kinase activity"/>
    <property type="evidence" value="ECO:0007669"/>
    <property type="project" value="TreeGrafter"/>
</dbReference>
<gene>
    <name evidence="8" type="ORF">KP79_PYT14606</name>
</gene>
<evidence type="ECO:0000256" key="5">
    <source>
        <dbReference type="SAM" id="MobiDB-lite"/>
    </source>
</evidence>
<feature type="compositionally biased region" description="Basic and acidic residues" evidence="5">
    <location>
        <begin position="724"/>
        <end position="739"/>
    </location>
</feature>
<dbReference type="PRINTS" id="PR00109">
    <property type="entry name" value="TYRKINASE"/>
</dbReference>
<dbReference type="InterPro" id="IPR000719">
    <property type="entry name" value="Prot_kinase_dom"/>
</dbReference>
<keyword evidence="8" id="KW-0418">Kinase</keyword>
<dbReference type="PANTHER" id="PTHR44329:SF6">
    <property type="entry name" value="RECEPTOR-INTERACTING SERINE_THREONINE-PROTEIN KINASE 1"/>
    <property type="match status" value="1"/>
</dbReference>
<dbReference type="GO" id="GO:0031349">
    <property type="term" value="P:positive regulation of defense response"/>
    <property type="evidence" value="ECO:0007669"/>
    <property type="project" value="UniProtKB-ARBA"/>
</dbReference>
<dbReference type="SMART" id="SM00220">
    <property type="entry name" value="S_TKc"/>
    <property type="match status" value="1"/>
</dbReference>
<dbReference type="PROSITE" id="PS50011">
    <property type="entry name" value="PROTEIN_KINASE_DOM"/>
    <property type="match status" value="1"/>
</dbReference>
<dbReference type="Pfam" id="PF00531">
    <property type="entry name" value="Death"/>
    <property type="match status" value="1"/>
</dbReference>
<dbReference type="InterPro" id="IPR011029">
    <property type="entry name" value="DEATH-like_dom_sf"/>
</dbReference>
<feature type="region of interest" description="Disordered" evidence="5">
    <location>
        <begin position="342"/>
        <end position="385"/>
    </location>
</feature>
<evidence type="ECO:0000256" key="4">
    <source>
        <dbReference type="PROSITE-ProRule" id="PRU10141"/>
    </source>
</evidence>
<keyword evidence="8" id="KW-0808">Transferase</keyword>
<keyword evidence="1" id="KW-0723">Serine/threonine-protein kinase</keyword>
<feature type="domain" description="Protein kinase" evidence="6">
    <location>
        <begin position="18"/>
        <end position="290"/>
    </location>
</feature>
<feature type="region of interest" description="Disordered" evidence="5">
    <location>
        <begin position="724"/>
        <end position="794"/>
    </location>
</feature>
<dbReference type="InterPro" id="IPR017441">
    <property type="entry name" value="Protein_kinase_ATP_BS"/>
</dbReference>
<dbReference type="EMBL" id="NEDP02003383">
    <property type="protein sequence ID" value="OWF48808.1"/>
    <property type="molecule type" value="Genomic_DNA"/>
</dbReference>
<feature type="domain" description="Death" evidence="7">
    <location>
        <begin position="1083"/>
        <end position="1165"/>
    </location>
</feature>
<dbReference type="InterPro" id="IPR000488">
    <property type="entry name" value="Death_dom"/>
</dbReference>
<dbReference type="GO" id="GO:0009893">
    <property type="term" value="P:positive regulation of metabolic process"/>
    <property type="evidence" value="ECO:0007669"/>
    <property type="project" value="UniProtKB-ARBA"/>
</dbReference>
<organism evidence="8 9">
    <name type="scientific">Mizuhopecten yessoensis</name>
    <name type="common">Japanese scallop</name>
    <name type="synonym">Patinopecten yessoensis</name>
    <dbReference type="NCBI Taxonomy" id="6573"/>
    <lineage>
        <taxon>Eukaryota</taxon>
        <taxon>Metazoa</taxon>
        <taxon>Spiralia</taxon>
        <taxon>Lophotrochozoa</taxon>
        <taxon>Mollusca</taxon>
        <taxon>Bivalvia</taxon>
        <taxon>Autobranchia</taxon>
        <taxon>Pteriomorphia</taxon>
        <taxon>Pectinida</taxon>
        <taxon>Pectinoidea</taxon>
        <taxon>Pectinidae</taxon>
        <taxon>Mizuhopecten</taxon>
    </lineage>
</organism>
<feature type="compositionally biased region" description="Low complexity" evidence="5">
    <location>
        <begin position="823"/>
        <end position="859"/>
    </location>
</feature>
<keyword evidence="9" id="KW-1185">Reference proteome</keyword>
<dbReference type="GO" id="GO:0005524">
    <property type="term" value="F:ATP binding"/>
    <property type="evidence" value="ECO:0007669"/>
    <property type="project" value="UniProtKB-UniRule"/>
</dbReference>
<dbReference type="OrthoDB" id="4062651at2759"/>
<dbReference type="InterPro" id="IPR011009">
    <property type="entry name" value="Kinase-like_dom_sf"/>
</dbReference>
<feature type="region of interest" description="Disordered" evidence="5">
    <location>
        <begin position="878"/>
        <end position="980"/>
    </location>
</feature>
<dbReference type="SUPFAM" id="SSF56112">
    <property type="entry name" value="Protein kinase-like (PK-like)"/>
    <property type="match status" value="1"/>
</dbReference>
<evidence type="ECO:0000313" key="9">
    <source>
        <dbReference type="Proteomes" id="UP000242188"/>
    </source>
</evidence>
<feature type="region of interest" description="Disordered" evidence="5">
    <location>
        <begin position="811"/>
        <end position="859"/>
    </location>
</feature>
<feature type="binding site" evidence="4">
    <location>
        <position position="46"/>
    </location>
    <ligand>
        <name>ATP</name>
        <dbReference type="ChEBI" id="CHEBI:30616"/>
    </ligand>
</feature>
<evidence type="ECO:0000256" key="2">
    <source>
        <dbReference type="ARBA" id="ARBA00022741"/>
    </source>
</evidence>
<keyword evidence="8" id="KW-0675">Receptor</keyword>
<dbReference type="Proteomes" id="UP000242188">
    <property type="component" value="Unassembled WGS sequence"/>
</dbReference>
<evidence type="ECO:0000256" key="3">
    <source>
        <dbReference type="ARBA" id="ARBA00022840"/>
    </source>
</evidence>
<sequence>MATEEQPEAPVLLKTDFVFDEVPIGRGGFGTVYRAKHKDFGIVAVKTLIDNGLLPQKHIRILIKEAKKLSQVCGHTSILKLLGTIMEKDNYSLILEYMALGSLVDFRKEFKVQWPVVGRILMDIVSGMEFLHTHDPQILHLDLKGDNILLNGQIRAKIADFGLSEWRTITMTVTRGADATSGSNPSGRRCTVTHVPPEVWSNVNAPSSTLFDIYSFGIVLWELLSGGVPYRGASDDLVRSAVLSGQRPDFSVIPKDCSPKFTQLMTRCWHQKAGQRPPFTVIKKEVDSIYSNQYEKDIVKALKNIRAEIVEEYERDDPVYTQTADIDNMQVPTFTVPKIPVATNRDEPVRAATETPSTSRQPSPGASSNSETVTMETVEEDDDTPVDVKLFKVEDNLDPKERMMRKIIHNPIAMRLVHSPYAKEIFRISDDVVNDLRNPKKVERLIQSDLALQWELKFAKFDVQRELSGRHSKLLQLNNEVYNEIHKEALCKDRGRTHRKTNYGYREYLTEGQRKRDRRRARVEETMNKNPNVGGYNSGGNYFRLKRALDNPSQLRQAMKDKENGTTGSSLVTIDNEIFDLMKDPYLLIGVLYQEHELLYKLSENYPDMFLKMLQGLNGYSSYTSCYSENQSRNRMRMLEMMRFRDMRGPEDLMMMMEMAGPKMRKNMRRHPMHDMDDDDEDMHMMMMRDMAMMNDMKPHHMDEMRKKMRYPMHRMEMERMKRHEEMGKFSKKDSKSKSISDFPPGGASKSGGMARSSSSEEGSKTKLDSDGLDEDGPKSNSLETDAAPPMGRVEGTADILPWAIAQPAVRQSTTPVHARPQTSSSVTKPSSPSSSSNVATATATSTPAATTSVSSAGNNVASLGSALTASAGSAEIHNPMEVDPFPSLLTLKDSTAGHGLSQMSETSLKQVYKPPSPGAASSASKVNPTPKESSQSTKVSTPEASGSRRATETQVRPRPQATNTTPPPSEPKKAKITGHESLDQNVSIDANPSLESVFTEPSKTTYSTTNTGKTHTILHERPGCSTKITFSAEQGANSPNIQVGDENVMVVNSGSGRVKVPSEKSAAKQVPANLTKSTRKATLDDFEIVAENIGTNTRQLSRGLNIKLPIMDQIEIDFRSEGTYEVCFQMLKRWVTIAHRGATVAKLAQELSKIGRNDIANQLQ</sequence>
<reference evidence="8 9" key="1">
    <citation type="journal article" date="2017" name="Nat. Ecol. Evol.">
        <title>Scallop genome provides insights into evolution of bilaterian karyotype and development.</title>
        <authorList>
            <person name="Wang S."/>
            <person name="Zhang J."/>
            <person name="Jiao W."/>
            <person name="Li J."/>
            <person name="Xun X."/>
            <person name="Sun Y."/>
            <person name="Guo X."/>
            <person name="Huan P."/>
            <person name="Dong B."/>
            <person name="Zhang L."/>
            <person name="Hu X."/>
            <person name="Sun X."/>
            <person name="Wang J."/>
            <person name="Zhao C."/>
            <person name="Wang Y."/>
            <person name="Wang D."/>
            <person name="Huang X."/>
            <person name="Wang R."/>
            <person name="Lv J."/>
            <person name="Li Y."/>
            <person name="Zhang Z."/>
            <person name="Liu B."/>
            <person name="Lu W."/>
            <person name="Hui Y."/>
            <person name="Liang J."/>
            <person name="Zhou Z."/>
            <person name="Hou R."/>
            <person name="Li X."/>
            <person name="Liu Y."/>
            <person name="Li H."/>
            <person name="Ning X."/>
            <person name="Lin Y."/>
            <person name="Zhao L."/>
            <person name="Xing Q."/>
            <person name="Dou J."/>
            <person name="Li Y."/>
            <person name="Mao J."/>
            <person name="Guo H."/>
            <person name="Dou H."/>
            <person name="Li T."/>
            <person name="Mu C."/>
            <person name="Jiang W."/>
            <person name="Fu Q."/>
            <person name="Fu X."/>
            <person name="Miao Y."/>
            <person name="Liu J."/>
            <person name="Yu Q."/>
            <person name="Li R."/>
            <person name="Liao H."/>
            <person name="Li X."/>
            <person name="Kong Y."/>
            <person name="Jiang Z."/>
            <person name="Chourrout D."/>
            <person name="Li R."/>
            <person name="Bao Z."/>
        </authorList>
    </citation>
    <scope>NUCLEOTIDE SEQUENCE [LARGE SCALE GENOMIC DNA]</scope>
    <source>
        <strain evidence="8 9">PY_sf001</strain>
    </source>
</reference>
<dbReference type="PROSITE" id="PS50017">
    <property type="entry name" value="DEATH_DOMAIN"/>
    <property type="match status" value="1"/>
</dbReference>
<protein>
    <submittedName>
        <fullName evidence="8">Receptor-interacting serine/threonine-protein kinase 1</fullName>
    </submittedName>
</protein>
<evidence type="ECO:0000259" key="6">
    <source>
        <dbReference type="PROSITE" id="PS50011"/>
    </source>
</evidence>
<dbReference type="InterPro" id="IPR051681">
    <property type="entry name" value="Ser/Thr_Kinases-Pseudokinases"/>
</dbReference>
<dbReference type="Gene3D" id="1.10.533.10">
    <property type="entry name" value="Death Domain, Fas"/>
    <property type="match status" value="1"/>
</dbReference>
<dbReference type="STRING" id="6573.A0A210QJ40"/>
<dbReference type="GO" id="GO:0045087">
    <property type="term" value="P:innate immune response"/>
    <property type="evidence" value="ECO:0007669"/>
    <property type="project" value="UniProtKB-ARBA"/>
</dbReference>
<evidence type="ECO:0000313" key="8">
    <source>
        <dbReference type="EMBL" id="OWF48808.1"/>
    </source>
</evidence>
<dbReference type="InterPro" id="IPR001245">
    <property type="entry name" value="Ser-Thr/Tyr_kinase_cat_dom"/>
</dbReference>
<dbReference type="PROSITE" id="PS00107">
    <property type="entry name" value="PROTEIN_KINASE_ATP"/>
    <property type="match status" value="1"/>
</dbReference>
<feature type="compositionally biased region" description="Polar residues" evidence="5">
    <location>
        <begin position="926"/>
        <end position="945"/>
    </location>
</feature>
<comment type="caution">
    <text evidence="8">The sequence shown here is derived from an EMBL/GenBank/DDBJ whole genome shotgun (WGS) entry which is preliminary data.</text>
</comment>
<dbReference type="CDD" id="cd01670">
    <property type="entry name" value="Death"/>
    <property type="match status" value="1"/>
</dbReference>
<accession>A0A210QJ40</accession>
<name>A0A210QJ40_MIZYE</name>
<feature type="compositionally biased region" description="Low complexity" evidence="5">
    <location>
        <begin position="740"/>
        <end position="761"/>
    </location>
</feature>